<dbReference type="AlphaFoldDB" id="A0AAD5TWM2"/>
<name>A0AAD5TWM2_9FUNG</name>
<proteinExistence type="predicted"/>
<evidence type="ECO:0000256" key="1">
    <source>
        <dbReference type="SAM" id="MobiDB-lite"/>
    </source>
</evidence>
<reference evidence="4" key="1">
    <citation type="submission" date="2020-05" db="EMBL/GenBank/DDBJ databases">
        <title>Phylogenomic resolution of chytrid fungi.</title>
        <authorList>
            <person name="Stajich J.E."/>
            <person name="Amses K."/>
            <person name="Simmons R."/>
            <person name="Seto K."/>
            <person name="Myers J."/>
            <person name="Bonds A."/>
            <person name="Quandt C.A."/>
            <person name="Barry K."/>
            <person name="Liu P."/>
            <person name="Grigoriev I."/>
            <person name="Longcore J.E."/>
            <person name="James T.Y."/>
        </authorList>
    </citation>
    <scope>NUCLEOTIDE SEQUENCE</scope>
    <source>
        <strain evidence="4">JEL0476</strain>
    </source>
</reference>
<accession>A0AAD5TWM2</accession>
<feature type="chain" id="PRO_5042096649" description="Alginate lyase 2 domain-containing protein" evidence="2">
    <location>
        <begin position="18"/>
        <end position="317"/>
    </location>
</feature>
<dbReference type="Proteomes" id="UP001211065">
    <property type="component" value="Unassembled WGS sequence"/>
</dbReference>
<gene>
    <name evidence="4" type="ORF">HK099_007719</name>
</gene>
<dbReference type="EMBL" id="JADGJW010000777">
    <property type="protein sequence ID" value="KAJ3212476.1"/>
    <property type="molecule type" value="Genomic_DNA"/>
</dbReference>
<dbReference type="Gene3D" id="2.60.120.200">
    <property type="match status" value="1"/>
</dbReference>
<comment type="caution">
    <text evidence="4">The sequence shown here is derived from an EMBL/GenBank/DDBJ whole genome shotgun (WGS) entry which is preliminary data.</text>
</comment>
<dbReference type="Pfam" id="PF08787">
    <property type="entry name" value="Alginate_lyase2"/>
    <property type="match status" value="1"/>
</dbReference>
<evidence type="ECO:0000259" key="3">
    <source>
        <dbReference type="Pfam" id="PF08787"/>
    </source>
</evidence>
<keyword evidence="5" id="KW-1185">Reference proteome</keyword>
<organism evidence="4 5">
    <name type="scientific">Clydaea vesicula</name>
    <dbReference type="NCBI Taxonomy" id="447962"/>
    <lineage>
        <taxon>Eukaryota</taxon>
        <taxon>Fungi</taxon>
        <taxon>Fungi incertae sedis</taxon>
        <taxon>Chytridiomycota</taxon>
        <taxon>Chytridiomycota incertae sedis</taxon>
        <taxon>Chytridiomycetes</taxon>
        <taxon>Lobulomycetales</taxon>
        <taxon>Lobulomycetaceae</taxon>
        <taxon>Clydaea</taxon>
    </lineage>
</organism>
<feature type="signal peptide" evidence="2">
    <location>
        <begin position="1"/>
        <end position="17"/>
    </location>
</feature>
<feature type="domain" description="Alginate lyase 2" evidence="3">
    <location>
        <begin position="19"/>
        <end position="254"/>
    </location>
</feature>
<evidence type="ECO:0000256" key="2">
    <source>
        <dbReference type="SAM" id="SignalP"/>
    </source>
</evidence>
<evidence type="ECO:0000313" key="5">
    <source>
        <dbReference type="Proteomes" id="UP001211065"/>
    </source>
</evidence>
<dbReference type="SUPFAM" id="SSF49899">
    <property type="entry name" value="Concanavalin A-like lectins/glucanases"/>
    <property type="match status" value="1"/>
</dbReference>
<feature type="region of interest" description="Disordered" evidence="1">
    <location>
        <begin position="257"/>
        <end position="292"/>
    </location>
</feature>
<sequence length="317" mass="33802">MKYSVAVLTSLLHLAASQIDLTNWILELPVKADPLNPNNTEVATILNPQLNAVPRFSNEFFYTTPASDGQVFHTPVFPPNGQPQSGTPFVSTFLRESDPNSTFVHWDSTKGTHSLKADLAVTTFPGTTNAKMIVAEIKVNSNICVGCTSFALFAHAKSNPITYYLKGVFGNFTTTVDIDPAYQLGAKFNIEILVVEGVIYFYYNNELKSPEGGFKSTEQSVYYKAGAFSQNQNSVLHPAAAVNEVVFYSLAVTHNESTTPPQLPPPATTSVVSSEPTASATADAGKGAASPSTTAAATKSSSVVLSLFLAAVGFALM</sequence>
<feature type="compositionally biased region" description="Low complexity" evidence="1">
    <location>
        <begin position="277"/>
        <end position="292"/>
    </location>
</feature>
<evidence type="ECO:0000313" key="4">
    <source>
        <dbReference type="EMBL" id="KAJ3212476.1"/>
    </source>
</evidence>
<dbReference type="InterPro" id="IPR014895">
    <property type="entry name" value="Alginate_lyase_2"/>
</dbReference>
<dbReference type="InterPro" id="IPR013320">
    <property type="entry name" value="ConA-like_dom_sf"/>
</dbReference>
<protein>
    <recommendedName>
        <fullName evidence="3">Alginate lyase 2 domain-containing protein</fullName>
    </recommendedName>
</protein>
<keyword evidence="2" id="KW-0732">Signal</keyword>